<evidence type="ECO:0008006" key="3">
    <source>
        <dbReference type="Google" id="ProtNLM"/>
    </source>
</evidence>
<name>A0ABS6NAP6_9RHOB</name>
<proteinExistence type="predicted"/>
<evidence type="ECO:0000313" key="2">
    <source>
        <dbReference type="Proteomes" id="UP001166293"/>
    </source>
</evidence>
<protein>
    <recommendedName>
        <fullName evidence="3">MBL fold metallo-hydrolase</fullName>
    </recommendedName>
</protein>
<evidence type="ECO:0000313" key="1">
    <source>
        <dbReference type="EMBL" id="MBV2361092.1"/>
    </source>
</evidence>
<dbReference type="RefSeq" id="WP_217779430.1">
    <property type="nucleotide sequence ID" value="NZ_JAHRWL010000002.1"/>
</dbReference>
<gene>
    <name evidence="1" type="ORF">KUH32_15105</name>
</gene>
<sequence>MRPVIRTAPLLAALATGAAGGDPTPDLSCRGDDPAWQLVLDGTTAVLDFGIRTEMDIPHEAAAENRDWPRALTLVGMRDSGIVILTPRTCGDAPFEALLLTQRGTTPILLSGCCRPLR</sequence>
<dbReference type="Proteomes" id="UP001166293">
    <property type="component" value="Unassembled WGS sequence"/>
</dbReference>
<organism evidence="1 2">
    <name type="scientific">Thalassococcus arenae</name>
    <dbReference type="NCBI Taxonomy" id="2851652"/>
    <lineage>
        <taxon>Bacteria</taxon>
        <taxon>Pseudomonadati</taxon>
        <taxon>Pseudomonadota</taxon>
        <taxon>Alphaproteobacteria</taxon>
        <taxon>Rhodobacterales</taxon>
        <taxon>Roseobacteraceae</taxon>
        <taxon>Thalassococcus</taxon>
    </lineage>
</organism>
<reference evidence="1" key="1">
    <citation type="submission" date="2021-06" db="EMBL/GenBank/DDBJ databases">
        <title>Thalassococcus sp. CAU 1522 isolated from sea sand, Republic of Korea.</title>
        <authorList>
            <person name="Kim W."/>
        </authorList>
    </citation>
    <scope>NUCLEOTIDE SEQUENCE</scope>
    <source>
        <strain evidence="1">CAU 1522</strain>
    </source>
</reference>
<accession>A0ABS6NAP6</accession>
<keyword evidence="2" id="KW-1185">Reference proteome</keyword>
<dbReference type="EMBL" id="JAHRWL010000002">
    <property type="protein sequence ID" value="MBV2361092.1"/>
    <property type="molecule type" value="Genomic_DNA"/>
</dbReference>
<comment type="caution">
    <text evidence="1">The sequence shown here is derived from an EMBL/GenBank/DDBJ whole genome shotgun (WGS) entry which is preliminary data.</text>
</comment>